<organism evidence="1 2">
    <name type="scientific">Vanilla planifolia</name>
    <name type="common">Vanilla</name>
    <dbReference type="NCBI Taxonomy" id="51239"/>
    <lineage>
        <taxon>Eukaryota</taxon>
        <taxon>Viridiplantae</taxon>
        <taxon>Streptophyta</taxon>
        <taxon>Embryophyta</taxon>
        <taxon>Tracheophyta</taxon>
        <taxon>Spermatophyta</taxon>
        <taxon>Magnoliopsida</taxon>
        <taxon>Liliopsida</taxon>
        <taxon>Asparagales</taxon>
        <taxon>Orchidaceae</taxon>
        <taxon>Vanilloideae</taxon>
        <taxon>Vanilleae</taxon>
        <taxon>Vanilla</taxon>
    </lineage>
</organism>
<protein>
    <submittedName>
        <fullName evidence="1">Uncharacterized protein</fullName>
    </submittedName>
</protein>
<dbReference type="AlphaFoldDB" id="A0A835R9B7"/>
<comment type="caution">
    <text evidence="1">The sequence shown here is derived from an EMBL/GenBank/DDBJ whole genome shotgun (WGS) entry which is preliminary data.</text>
</comment>
<gene>
    <name evidence="1" type="ORF">HPP92_006992</name>
</gene>
<accession>A0A835R9B7</accession>
<evidence type="ECO:0000313" key="1">
    <source>
        <dbReference type="EMBL" id="KAG0488181.1"/>
    </source>
</evidence>
<dbReference type="OrthoDB" id="185373at2759"/>
<dbReference type="EMBL" id="JADCNL010000003">
    <property type="protein sequence ID" value="KAG0488181.1"/>
    <property type="molecule type" value="Genomic_DNA"/>
</dbReference>
<proteinExistence type="predicted"/>
<keyword evidence="2" id="KW-1185">Reference proteome</keyword>
<evidence type="ECO:0000313" key="2">
    <source>
        <dbReference type="Proteomes" id="UP000636800"/>
    </source>
</evidence>
<dbReference type="Proteomes" id="UP000636800">
    <property type="component" value="Chromosome 3"/>
</dbReference>
<reference evidence="1 2" key="1">
    <citation type="journal article" date="2020" name="Nat. Food">
        <title>A phased Vanilla planifolia genome enables genetic improvement of flavour and production.</title>
        <authorList>
            <person name="Hasing T."/>
            <person name="Tang H."/>
            <person name="Brym M."/>
            <person name="Khazi F."/>
            <person name="Huang T."/>
            <person name="Chambers A.H."/>
        </authorList>
    </citation>
    <scope>NUCLEOTIDE SEQUENCE [LARGE SCALE GENOMIC DNA]</scope>
    <source>
        <tissue evidence="1">Leaf</tissue>
    </source>
</reference>
<name>A0A835R9B7_VANPL</name>
<sequence>MMNIKVIKKLMRHVKHVVLEVSDYTSTARALARPVLAKLCSTAFSVESSTYRPMNEE</sequence>